<dbReference type="GO" id="GO:0005524">
    <property type="term" value="F:ATP binding"/>
    <property type="evidence" value="ECO:0007669"/>
    <property type="project" value="UniProtKB-KW"/>
</dbReference>
<dbReference type="SMART" id="SM00487">
    <property type="entry name" value="DEXDc"/>
    <property type="match status" value="1"/>
</dbReference>
<evidence type="ECO:0000256" key="3">
    <source>
        <dbReference type="ARBA" id="ARBA00022840"/>
    </source>
</evidence>
<dbReference type="InterPro" id="IPR027417">
    <property type="entry name" value="P-loop_NTPase"/>
</dbReference>
<organism evidence="7 8">
    <name type="scientific">Monilinia laxa</name>
    <name type="common">Brown rot fungus</name>
    <name type="synonym">Sclerotinia laxa</name>
    <dbReference type="NCBI Taxonomy" id="61186"/>
    <lineage>
        <taxon>Eukaryota</taxon>
        <taxon>Fungi</taxon>
        <taxon>Dikarya</taxon>
        <taxon>Ascomycota</taxon>
        <taxon>Pezizomycotina</taxon>
        <taxon>Leotiomycetes</taxon>
        <taxon>Helotiales</taxon>
        <taxon>Sclerotiniaceae</taxon>
        <taxon>Monilinia</taxon>
    </lineage>
</organism>
<dbReference type="PROSITE" id="PS00690">
    <property type="entry name" value="DEAH_ATP_HELICASE"/>
    <property type="match status" value="1"/>
</dbReference>
<dbReference type="Pfam" id="PF07717">
    <property type="entry name" value="OB_NTP_bind"/>
    <property type="match status" value="1"/>
</dbReference>
<name>A0A5N6JZ86_MONLA</name>
<evidence type="ECO:0000256" key="4">
    <source>
        <dbReference type="SAM" id="MobiDB-lite"/>
    </source>
</evidence>
<dbReference type="CDD" id="cd18791">
    <property type="entry name" value="SF2_C_RHA"/>
    <property type="match status" value="1"/>
</dbReference>
<dbReference type="InterPro" id="IPR007502">
    <property type="entry name" value="Helicase-assoc_dom"/>
</dbReference>
<feature type="domain" description="Helicase ATP-binding" evidence="5">
    <location>
        <begin position="568"/>
        <end position="743"/>
    </location>
</feature>
<dbReference type="Pfam" id="PF00270">
    <property type="entry name" value="DEAD"/>
    <property type="match status" value="1"/>
</dbReference>
<dbReference type="InterPro" id="IPR002464">
    <property type="entry name" value="DNA/RNA_helicase_DEAH_CS"/>
</dbReference>
<dbReference type="PANTHER" id="PTHR18934">
    <property type="entry name" value="ATP-DEPENDENT RNA HELICASE"/>
    <property type="match status" value="1"/>
</dbReference>
<evidence type="ECO:0000256" key="1">
    <source>
        <dbReference type="ARBA" id="ARBA00022741"/>
    </source>
</evidence>
<dbReference type="Proteomes" id="UP000326757">
    <property type="component" value="Unassembled WGS sequence"/>
</dbReference>
<dbReference type="InterPro" id="IPR011709">
    <property type="entry name" value="DEAD-box_helicase_OB_fold"/>
</dbReference>
<dbReference type="Gene3D" id="1.20.120.1080">
    <property type="match status" value="1"/>
</dbReference>
<evidence type="ECO:0008006" key="9">
    <source>
        <dbReference type="Google" id="ProtNLM"/>
    </source>
</evidence>
<dbReference type="PROSITE" id="PS51194">
    <property type="entry name" value="HELICASE_CTER"/>
    <property type="match status" value="1"/>
</dbReference>
<sequence>MIRKLIPYGRLFNPLHRRHASTQWIRSKKYLSVKYYSTSLALQDDTRDEKPQPSTTNDWLFQIPPNANLPNELGVPLPPTAIFVKDPIDWEAVDRILEKRPYLARAINFGKSGYRDLPFISSLAGLSSLLRHGGLCVFEFQCVQYTLENGPSYVAGKSLNKCHLTCDLTKLKGFSTLSRNHTEPPLKITVIATRAVPAQNAALLQLLLVLEEKQLLDVFLSLVPSSRISKEAKNALNNNILKPSVESPPLVTNKSSEIILTPTVLSAAKMEPAAVPQEEPTPKSSRVTREVFNYAASYLCIPKYTVTFQTVSTSKRKKCTKKYVTVEISLPEHGIYATATGLSLNSVEIMACVNFKKEAEKYHIANVGLSHPLKRPITLSTENARNFLDFYNDYNEKVTIQITRRNDEFWTGQAFAKGSNPISREILDQAITRNSINGLEQLVTLATAITLAKKRPELLVDYEKKLDSRTGKYVSKALPMKLELHQSSLDLMKRTVETTERLGLSSTPEDESVDDDAAPFSRHNPFQCSEEFSQQRSRHLLKWWYDQSLVKYRKGDELPLNKRSSEVLSLVENNQYSILIGQTGSGKTTQLPQIILDEYIRQDRGGDCKVVCTQPRRIAATSVAHRVAKERRQDLGDQVGYHIASDANLPKPRGSITYCTTGIVLRQLMFHPDDLFDNISHLVIDEVHERDIDIDFLLTMIKNITKKRIKAGKRNPKVCLMSATADAEMFQKYFSFTDGTGEVTCPILHVEGRAFPVEKHYLEDIMKTFEETYPEGHAIWSFLDSRTTRSYFESEKKPDKTGLMLDDKDDKDEKDEKVGSVIEWDSHDDDPDSLQNQMKVDMVEAQVPIDLAAIMIGHIASTTEDGAILLFLPGLRDINEAERVLRSQEVLDVDFNDEKKFKIFILHSSISGEIFDDVFKPVPPGCRKIILATNVAETSITIDDIQYVIDTGKHKESNFHQMLRIRSLPCKWVSKSSVKQRSGRAGRVQNGSYYALFSKLRYKSMRPTSRPEMFRDDLQRTCLDIKVLGYKGSIQDFLAGAPEPPSPQAVTPLGRLLGRLPLKPSLGKMIILGIIFRCLDPMIILGALDDEILQIRPPSMKDESDAAIRGFGKGSRSDHIAMVNAFRALRHLEEVDGPEVMLSFANQKFLHVPKFHRVKKLVRSIQYGLRLSDLVSDAQQDDIVGAEYGGALLNENSQQDELIRALIVHGSYPHMGAWDHYQSKYQIVATEKLLVSIHPSSINHPMQEPSLEVEGITSPSKGKPKLLSFNTLALITDEQLVMQRTTAVTPFMVSLFGGTLERSDGNLDQVQVDQWLPFDVRSTDEVRGAQGTAAQTLLQFNGVLRQFESTVFRDLAKGEYNVDSEMSHILADAVKELLIKEQDIERATNEHELNLATSLQKFWNSSKKTSEKITLESPLEEEDPYESFMDLVESALEVPTTTESDSDTVSVPFQRWSKAPYEGNFAELLQGPKEVSKDVSKEGERGIAVANAANANINHQNKRNYLGDFLSKVVEVPEFKNQDVRRKVRKSPPDESSYFRKWYKSQMNKD</sequence>
<dbReference type="GO" id="GO:0016787">
    <property type="term" value="F:hydrolase activity"/>
    <property type="evidence" value="ECO:0007669"/>
    <property type="project" value="UniProtKB-KW"/>
</dbReference>
<dbReference type="GO" id="GO:0003723">
    <property type="term" value="F:RNA binding"/>
    <property type="evidence" value="ECO:0007669"/>
    <property type="project" value="TreeGrafter"/>
</dbReference>
<feature type="domain" description="Helicase C-terminal" evidence="6">
    <location>
        <begin position="855"/>
        <end position="1029"/>
    </location>
</feature>
<keyword evidence="1" id="KW-0547">Nucleotide-binding</keyword>
<evidence type="ECO:0000256" key="2">
    <source>
        <dbReference type="ARBA" id="ARBA00022801"/>
    </source>
</evidence>
<gene>
    <name evidence="7" type="ORF">EYC80_006791</name>
</gene>
<dbReference type="PROSITE" id="PS51192">
    <property type="entry name" value="HELICASE_ATP_BIND_1"/>
    <property type="match status" value="1"/>
</dbReference>
<reference evidence="7 8" key="1">
    <citation type="submission" date="2019-06" db="EMBL/GenBank/DDBJ databases">
        <title>Genome Sequence of the Brown Rot Fungal Pathogen Monilinia laxa.</title>
        <authorList>
            <person name="De Miccolis Angelini R.M."/>
            <person name="Landi L."/>
            <person name="Abate D."/>
            <person name="Pollastro S."/>
            <person name="Romanazzi G."/>
            <person name="Faretra F."/>
        </authorList>
    </citation>
    <scope>NUCLEOTIDE SEQUENCE [LARGE SCALE GENOMIC DNA]</scope>
    <source>
        <strain evidence="7 8">Mlax316</strain>
    </source>
</reference>
<dbReference type="InterPro" id="IPR001650">
    <property type="entry name" value="Helicase_C-like"/>
</dbReference>
<dbReference type="InterPro" id="IPR011545">
    <property type="entry name" value="DEAD/DEAH_box_helicase_dom"/>
</dbReference>
<dbReference type="EMBL" id="VIGI01000010">
    <property type="protein sequence ID" value="KAB8294830.1"/>
    <property type="molecule type" value="Genomic_DNA"/>
</dbReference>
<evidence type="ECO:0000313" key="8">
    <source>
        <dbReference type="Proteomes" id="UP000326757"/>
    </source>
</evidence>
<dbReference type="SUPFAM" id="SSF52540">
    <property type="entry name" value="P-loop containing nucleoside triphosphate hydrolases"/>
    <property type="match status" value="1"/>
</dbReference>
<evidence type="ECO:0000259" key="6">
    <source>
        <dbReference type="PROSITE" id="PS51194"/>
    </source>
</evidence>
<dbReference type="Pfam" id="PF00271">
    <property type="entry name" value="Helicase_C"/>
    <property type="match status" value="1"/>
</dbReference>
<feature type="compositionally biased region" description="Acidic residues" evidence="4">
    <location>
        <begin position="508"/>
        <end position="517"/>
    </location>
</feature>
<evidence type="ECO:0000313" key="7">
    <source>
        <dbReference type="EMBL" id="KAB8294830.1"/>
    </source>
</evidence>
<dbReference type="OrthoDB" id="5600252at2759"/>
<comment type="caution">
    <text evidence="7">The sequence shown here is derived from an EMBL/GenBank/DDBJ whole genome shotgun (WGS) entry which is preliminary data.</text>
</comment>
<dbReference type="GO" id="GO:0004386">
    <property type="term" value="F:helicase activity"/>
    <property type="evidence" value="ECO:0007669"/>
    <property type="project" value="TreeGrafter"/>
</dbReference>
<dbReference type="SMART" id="SM00847">
    <property type="entry name" value="HA2"/>
    <property type="match status" value="1"/>
</dbReference>
<dbReference type="PANTHER" id="PTHR18934:SF203">
    <property type="entry name" value="ATP-DEPENDENT RNA HELICASE A"/>
    <property type="match status" value="1"/>
</dbReference>
<evidence type="ECO:0000259" key="5">
    <source>
        <dbReference type="PROSITE" id="PS51192"/>
    </source>
</evidence>
<dbReference type="Gene3D" id="3.40.50.300">
    <property type="entry name" value="P-loop containing nucleotide triphosphate hydrolases"/>
    <property type="match status" value="2"/>
</dbReference>
<keyword evidence="8" id="KW-1185">Reference proteome</keyword>
<proteinExistence type="predicted"/>
<dbReference type="CDD" id="cd17917">
    <property type="entry name" value="DEXHc_RHA-like"/>
    <property type="match status" value="1"/>
</dbReference>
<dbReference type="GO" id="GO:1990904">
    <property type="term" value="C:ribonucleoprotein complex"/>
    <property type="evidence" value="ECO:0007669"/>
    <property type="project" value="UniProtKB-ARBA"/>
</dbReference>
<protein>
    <recommendedName>
        <fullName evidence="9">Helicase ATP-binding domain-containing protein</fullName>
    </recommendedName>
</protein>
<dbReference type="SMART" id="SM00490">
    <property type="entry name" value="HELICc"/>
    <property type="match status" value="1"/>
</dbReference>
<keyword evidence="3" id="KW-0067">ATP-binding</keyword>
<dbReference type="InterPro" id="IPR014001">
    <property type="entry name" value="Helicase_ATP-bd"/>
</dbReference>
<keyword evidence="2" id="KW-0378">Hydrolase</keyword>
<feature type="region of interest" description="Disordered" evidence="4">
    <location>
        <begin position="500"/>
        <end position="520"/>
    </location>
</feature>
<feature type="region of interest" description="Disordered" evidence="4">
    <location>
        <begin position="1525"/>
        <end position="1550"/>
    </location>
</feature>
<accession>A0A5N6JZ86</accession>